<dbReference type="RefSeq" id="WP_382219692.1">
    <property type="nucleotide sequence ID" value="NZ_JBHTCA010000002.1"/>
</dbReference>
<feature type="domain" description="Glycosyltransferase subfamily 4-like N-terminal" evidence="1">
    <location>
        <begin position="26"/>
        <end position="202"/>
    </location>
</feature>
<dbReference type="CDD" id="cd03794">
    <property type="entry name" value="GT4_WbuB-like"/>
    <property type="match status" value="1"/>
</dbReference>
<comment type="caution">
    <text evidence="2">The sequence shown here is derived from an EMBL/GenBank/DDBJ whole genome shotgun (WGS) entry which is preliminary data.</text>
</comment>
<keyword evidence="3" id="KW-1185">Reference proteome</keyword>
<organism evidence="2 3">
    <name type="scientific">Hydrogenophaga atypica</name>
    <dbReference type="NCBI Taxonomy" id="249409"/>
    <lineage>
        <taxon>Bacteria</taxon>
        <taxon>Pseudomonadati</taxon>
        <taxon>Pseudomonadota</taxon>
        <taxon>Betaproteobacteria</taxon>
        <taxon>Burkholderiales</taxon>
        <taxon>Comamonadaceae</taxon>
        <taxon>Hydrogenophaga</taxon>
    </lineage>
</organism>
<reference evidence="3" key="1">
    <citation type="journal article" date="2019" name="Int. J. Syst. Evol. Microbiol.">
        <title>The Global Catalogue of Microorganisms (GCM) 10K type strain sequencing project: providing services to taxonomists for standard genome sequencing and annotation.</title>
        <authorList>
            <consortium name="The Broad Institute Genomics Platform"/>
            <consortium name="The Broad Institute Genome Sequencing Center for Infectious Disease"/>
            <person name="Wu L."/>
            <person name="Ma J."/>
        </authorList>
    </citation>
    <scope>NUCLEOTIDE SEQUENCE [LARGE SCALE GENOMIC DNA]</scope>
    <source>
        <strain evidence="3">CGMCC 1.12371</strain>
    </source>
</reference>
<dbReference type="Pfam" id="PF13579">
    <property type="entry name" value="Glyco_trans_4_4"/>
    <property type="match status" value="1"/>
</dbReference>
<dbReference type="PANTHER" id="PTHR12526">
    <property type="entry name" value="GLYCOSYLTRANSFERASE"/>
    <property type="match status" value="1"/>
</dbReference>
<dbReference type="Pfam" id="PF13692">
    <property type="entry name" value="Glyco_trans_1_4"/>
    <property type="match status" value="1"/>
</dbReference>
<sequence>MPLTLWYVSKYVTPPSHGSAGARGYLLMKALAQLGHQAVIITSDSNQLGTPPQLDAAYLRQEMDGLELWWVRTMKYSVAKSLRRILSWLDFEWRLFRLPKHQMPRPDVVVVSSLSLLTIVQGLFWRRRYKCRLVFEIRDIWPLTITEEGGFSPRNPLVLGLAAMEWLGYKYADAIVGTMPNLGEHVRQVLGHDRPTHCIPMGIDEAAYTAAQALPAEYVANHLPHNPFVVAHVGSIGITNALDTFLQCAERMAAEPHIHFLVVGDGDLRETYRARYGHLPNLTFAPKVPKAMVPSVLSRCDLLYFAVHPSQVWRYGQSLNKLIDYMMAGKPVLASYTGYPSMVNEANCGSFVPANDRDALEAEIRRYASMPASEREAMGTRGRDWLLQHRRYPKLAQDYLTIIQATPAPI</sequence>
<dbReference type="InterPro" id="IPR028098">
    <property type="entry name" value="Glyco_trans_4-like_N"/>
</dbReference>
<dbReference type="SUPFAM" id="SSF53756">
    <property type="entry name" value="UDP-Glycosyltransferase/glycogen phosphorylase"/>
    <property type="match status" value="1"/>
</dbReference>
<gene>
    <name evidence="2" type="ORF">ACFQPB_03105</name>
</gene>
<accession>A0ABW2QEH4</accession>
<evidence type="ECO:0000313" key="2">
    <source>
        <dbReference type="EMBL" id="MFC7407844.1"/>
    </source>
</evidence>
<name>A0ABW2QEH4_9BURK</name>
<evidence type="ECO:0000259" key="1">
    <source>
        <dbReference type="Pfam" id="PF13579"/>
    </source>
</evidence>
<dbReference type="Gene3D" id="3.40.50.2000">
    <property type="entry name" value="Glycogen Phosphorylase B"/>
    <property type="match status" value="2"/>
</dbReference>
<dbReference type="PANTHER" id="PTHR12526:SF622">
    <property type="entry name" value="GLYCOSYLTRANSFERASE (GROUP I)"/>
    <property type="match status" value="1"/>
</dbReference>
<evidence type="ECO:0000313" key="3">
    <source>
        <dbReference type="Proteomes" id="UP001596501"/>
    </source>
</evidence>
<dbReference type="EMBL" id="JBHTCA010000002">
    <property type="protein sequence ID" value="MFC7407844.1"/>
    <property type="molecule type" value="Genomic_DNA"/>
</dbReference>
<proteinExistence type="predicted"/>
<dbReference type="Proteomes" id="UP001596501">
    <property type="component" value="Unassembled WGS sequence"/>
</dbReference>
<protein>
    <submittedName>
        <fullName evidence="2">Glycosyltransferase family 4 protein</fullName>
    </submittedName>
</protein>